<dbReference type="InterPro" id="IPR050445">
    <property type="entry name" value="Bact_polysacc_biosynth/exp"/>
</dbReference>
<evidence type="ECO:0000256" key="3">
    <source>
        <dbReference type="ARBA" id="ARBA00022475"/>
    </source>
</evidence>
<sequence length="230" mass="25434">MEEMQYQEMTLEDIFRALKKRWLLIVSVTLMCLIGGSIFVLFFGPEPVYQASTTVLVNYRAEETNKLTQSDLTTSQKLVATYTEIIKSATILEPVIKALDLDMTADELLKNIGVAKVNDTEIIKITVKNEDAELSRDIANTIANVFSKEISKIMKVDSTSTLDVAKTPMTPLSQNKITKIAIVGILGMMISVGLVFVLEYLDRTVKTADETEKLLGVPVLGVIPKSKDLA</sequence>
<keyword evidence="4" id="KW-0812">Transmembrane</keyword>
<keyword evidence="5" id="KW-1133">Transmembrane helix</keyword>
<evidence type="ECO:0000313" key="8">
    <source>
        <dbReference type="EMBL" id="MTL94943.1"/>
    </source>
</evidence>
<dbReference type="GO" id="GO:0004713">
    <property type="term" value="F:protein tyrosine kinase activity"/>
    <property type="evidence" value="ECO:0007669"/>
    <property type="project" value="TreeGrafter"/>
</dbReference>
<dbReference type="InterPro" id="IPR003856">
    <property type="entry name" value="LPS_length_determ_N"/>
</dbReference>
<reference evidence="8" key="1">
    <citation type="journal article" date="2019" name="Nat. Med.">
        <title>A library of human gut bacterial isolates paired with longitudinal multiomics data enables mechanistic microbiome research.</title>
        <authorList>
            <person name="Poyet M."/>
            <person name="Groussin M."/>
            <person name="Gibbons S.M."/>
            <person name="Avila-Pacheco J."/>
            <person name="Jiang X."/>
            <person name="Kearney S.M."/>
            <person name="Perrotta A.R."/>
            <person name="Berdy B."/>
            <person name="Zhao S."/>
            <person name="Lieberman T.D."/>
            <person name="Swanson P.K."/>
            <person name="Smith M."/>
            <person name="Roesemann S."/>
            <person name="Alexander J.E."/>
            <person name="Rich S.A."/>
            <person name="Livny J."/>
            <person name="Vlamakis H."/>
            <person name="Clish C."/>
            <person name="Bullock K."/>
            <person name="Deik A."/>
            <person name="Scott J."/>
            <person name="Pierce K.A."/>
            <person name="Xavier R.J."/>
            <person name="Alm E.J."/>
        </authorList>
    </citation>
    <scope>NUCLEOTIDE SEQUENCE</scope>
    <source>
        <strain evidence="8">BIOML-A179</strain>
    </source>
</reference>
<organism evidence="8">
    <name type="scientific">Turicibacter sanguinis</name>
    <dbReference type="NCBI Taxonomy" id="154288"/>
    <lineage>
        <taxon>Bacteria</taxon>
        <taxon>Bacillati</taxon>
        <taxon>Bacillota</taxon>
        <taxon>Erysipelotrichia</taxon>
        <taxon>Erysipelotrichales</taxon>
        <taxon>Turicibacteraceae</taxon>
        <taxon>Turicibacter</taxon>
    </lineage>
</organism>
<evidence type="ECO:0000256" key="4">
    <source>
        <dbReference type="ARBA" id="ARBA00022692"/>
    </source>
</evidence>
<comment type="similarity">
    <text evidence="2">Belongs to the CpsC/CapA family.</text>
</comment>
<dbReference type="PANTHER" id="PTHR32309:SF13">
    <property type="entry name" value="FERRIC ENTEROBACTIN TRANSPORT PROTEIN FEPE"/>
    <property type="match status" value="1"/>
</dbReference>
<proteinExistence type="inferred from homology"/>
<dbReference type="GO" id="GO:0005886">
    <property type="term" value="C:plasma membrane"/>
    <property type="evidence" value="ECO:0007669"/>
    <property type="project" value="UniProtKB-SubCell"/>
</dbReference>
<evidence type="ECO:0000256" key="6">
    <source>
        <dbReference type="ARBA" id="ARBA00023136"/>
    </source>
</evidence>
<comment type="subcellular location">
    <subcellularLocation>
        <location evidence="1">Cell membrane</location>
        <topology evidence="1">Multi-pass membrane protein</topology>
    </subcellularLocation>
</comment>
<dbReference type="PANTHER" id="PTHR32309">
    <property type="entry name" value="TYROSINE-PROTEIN KINASE"/>
    <property type="match status" value="1"/>
</dbReference>
<gene>
    <name evidence="8" type="ORF">GMA64_10420</name>
</gene>
<dbReference type="Pfam" id="PF02706">
    <property type="entry name" value="Wzz"/>
    <property type="match status" value="1"/>
</dbReference>
<evidence type="ECO:0000259" key="7">
    <source>
        <dbReference type="Pfam" id="PF02706"/>
    </source>
</evidence>
<dbReference type="EMBL" id="WMQV01000027">
    <property type="protein sequence ID" value="MTL94943.1"/>
    <property type="molecule type" value="Genomic_DNA"/>
</dbReference>
<comment type="caution">
    <text evidence="8">The sequence shown here is derived from an EMBL/GenBank/DDBJ whole genome shotgun (WGS) entry which is preliminary data.</text>
</comment>
<name>A0A6G2CPW6_9FIRM</name>
<evidence type="ECO:0000256" key="1">
    <source>
        <dbReference type="ARBA" id="ARBA00004651"/>
    </source>
</evidence>
<protein>
    <submittedName>
        <fullName evidence="8">Chain-length determining protein</fullName>
    </submittedName>
</protein>
<accession>A0A6G2CPW6</accession>
<dbReference type="RefSeq" id="WP_129821724.1">
    <property type="nucleotide sequence ID" value="NZ_RCYV01000024.1"/>
</dbReference>
<keyword evidence="3" id="KW-1003">Cell membrane</keyword>
<evidence type="ECO:0000256" key="2">
    <source>
        <dbReference type="ARBA" id="ARBA00006683"/>
    </source>
</evidence>
<evidence type="ECO:0000256" key="5">
    <source>
        <dbReference type="ARBA" id="ARBA00022989"/>
    </source>
</evidence>
<feature type="domain" description="Polysaccharide chain length determinant N-terminal" evidence="7">
    <location>
        <begin position="8"/>
        <end position="99"/>
    </location>
</feature>
<dbReference type="AlphaFoldDB" id="A0A6G2CPW6"/>
<keyword evidence="6" id="KW-0472">Membrane</keyword>